<feature type="compositionally biased region" description="Basic and acidic residues" evidence="1">
    <location>
        <begin position="29"/>
        <end position="48"/>
    </location>
</feature>
<dbReference type="EMBL" id="BAAABZ010000016">
    <property type="protein sequence ID" value="GAA0524425.1"/>
    <property type="molecule type" value="Genomic_DNA"/>
</dbReference>
<dbReference type="Proteomes" id="UP001501576">
    <property type="component" value="Unassembled WGS sequence"/>
</dbReference>
<feature type="region of interest" description="Disordered" evidence="1">
    <location>
        <begin position="29"/>
        <end position="71"/>
    </location>
</feature>
<evidence type="ECO:0000313" key="3">
    <source>
        <dbReference type="Proteomes" id="UP001501576"/>
    </source>
</evidence>
<comment type="caution">
    <text evidence="2">The sequence shown here is derived from an EMBL/GenBank/DDBJ whole genome shotgun (WGS) entry which is preliminary data.</text>
</comment>
<accession>A0ABP3MPF1</accession>
<organism evidence="2 3">
    <name type="scientific">Streptomyces mordarskii</name>
    <dbReference type="NCBI Taxonomy" id="1226758"/>
    <lineage>
        <taxon>Bacteria</taxon>
        <taxon>Bacillati</taxon>
        <taxon>Actinomycetota</taxon>
        <taxon>Actinomycetes</taxon>
        <taxon>Kitasatosporales</taxon>
        <taxon>Streptomycetaceae</taxon>
        <taxon>Streptomyces</taxon>
    </lineage>
</organism>
<reference evidence="3" key="1">
    <citation type="journal article" date="2019" name="Int. J. Syst. Evol. Microbiol.">
        <title>The Global Catalogue of Microorganisms (GCM) 10K type strain sequencing project: providing services to taxonomists for standard genome sequencing and annotation.</title>
        <authorList>
            <consortium name="The Broad Institute Genomics Platform"/>
            <consortium name="The Broad Institute Genome Sequencing Center for Infectious Disease"/>
            <person name="Wu L."/>
            <person name="Ma J."/>
        </authorList>
    </citation>
    <scope>NUCLEOTIDE SEQUENCE [LARGE SCALE GENOMIC DNA]</scope>
    <source>
        <strain evidence="3">JCM 5052</strain>
    </source>
</reference>
<protein>
    <submittedName>
        <fullName evidence="2">Uncharacterized protein</fullName>
    </submittedName>
</protein>
<dbReference type="Gene3D" id="1.10.540.10">
    <property type="entry name" value="Acyl-CoA dehydrogenase/oxidase, N-terminal domain"/>
    <property type="match status" value="1"/>
</dbReference>
<sequence>MSSLPEPAHVIADDTEKLKVAAAPAEEFRTGAAERDARRRLPRARLDRLSTSGLPAEPPRHGLLQPPPHPR</sequence>
<keyword evidence="3" id="KW-1185">Reference proteome</keyword>
<evidence type="ECO:0000256" key="1">
    <source>
        <dbReference type="SAM" id="MobiDB-lite"/>
    </source>
</evidence>
<proteinExistence type="predicted"/>
<gene>
    <name evidence="2" type="ORF">GCM10010390_28560</name>
</gene>
<dbReference type="InterPro" id="IPR037069">
    <property type="entry name" value="AcylCoA_DH/ox_N_sf"/>
</dbReference>
<name>A0ABP3MPF1_9ACTN</name>
<evidence type="ECO:0000313" key="2">
    <source>
        <dbReference type="EMBL" id="GAA0524425.1"/>
    </source>
</evidence>